<protein>
    <submittedName>
        <fullName evidence="1">Uncharacterized protein</fullName>
    </submittedName>
</protein>
<evidence type="ECO:0000313" key="1">
    <source>
        <dbReference type="EMBL" id="CAB3982449.1"/>
    </source>
</evidence>
<organism evidence="1 2">
    <name type="scientific">Paramuricea clavata</name>
    <name type="common">Red gorgonian</name>
    <name type="synonym">Violescent sea-whip</name>
    <dbReference type="NCBI Taxonomy" id="317549"/>
    <lineage>
        <taxon>Eukaryota</taxon>
        <taxon>Metazoa</taxon>
        <taxon>Cnidaria</taxon>
        <taxon>Anthozoa</taxon>
        <taxon>Octocorallia</taxon>
        <taxon>Malacalcyonacea</taxon>
        <taxon>Plexauridae</taxon>
        <taxon>Paramuricea</taxon>
    </lineage>
</organism>
<comment type="caution">
    <text evidence="1">The sequence shown here is derived from an EMBL/GenBank/DDBJ whole genome shotgun (WGS) entry which is preliminary data.</text>
</comment>
<reference evidence="1" key="1">
    <citation type="submission" date="2020-04" db="EMBL/GenBank/DDBJ databases">
        <authorList>
            <person name="Alioto T."/>
            <person name="Alioto T."/>
            <person name="Gomez Garrido J."/>
        </authorList>
    </citation>
    <scope>NUCLEOTIDE SEQUENCE</scope>
    <source>
        <strain evidence="1">A484AB</strain>
    </source>
</reference>
<dbReference type="Proteomes" id="UP001152795">
    <property type="component" value="Unassembled WGS sequence"/>
</dbReference>
<accession>A0A6S7G139</accession>
<evidence type="ECO:0000313" key="2">
    <source>
        <dbReference type="Proteomes" id="UP001152795"/>
    </source>
</evidence>
<proteinExistence type="predicted"/>
<dbReference type="AlphaFoldDB" id="A0A6S7G139"/>
<name>A0A6S7G139_PARCT</name>
<keyword evidence="2" id="KW-1185">Reference proteome</keyword>
<gene>
    <name evidence="1" type="ORF">PACLA_8A019678</name>
</gene>
<dbReference type="EMBL" id="CACRXK020000501">
    <property type="protein sequence ID" value="CAB3982449.1"/>
    <property type="molecule type" value="Genomic_DNA"/>
</dbReference>
<sequence>MTLKVRRSGEDLCEDLEKLQKRALHIIFPTLPYAEALVEAGVDSLFNRRQKLFNDIANDESHKLYTDYYQIPDFINMTEKEFQVYFGEVPGNKGNIAHLKLR</sequence>